<reference evidence="9" key="1">
    <citation type="submission" date="2020-03" db="EMBL/GenBank/DDBJ databases">
        <title>A high-quality chromosome-level genome assembly of a woody plant with both climbing and erect habits, Rhamnella rubrinervis.</title>
        <authorList>
            <person name="Lu Z."/>
            <person name="Yang Y."/>
            <person name="Zhu X."/>
            <person name="Sun Y."/>
        </authorList>
    </citation>
    <scope>NUCLEOTIDE SEQUENCE</scope>
    <source>
        <strain evidence="9">BYM</strain>
        <tissue evidence="9">Leaf</tissue>
    </source>
</reference>
<feature type="region of interest" description="Disordered" evidence="8">
    <location>
        <begin position="1"/>
        <end position="21"/>
    </location>
</feature>
<evidence type="ECO:0000256" key="5">
    <source>
        <dbReference type="ARBA" id="ARBA00022777"/>
    </source>
</evidence>
<evidence type="ECO:0000313" key="9">
    <source>
        <dbReference type="EMBL" id="KAF3446601.1"/>
    </source>
</evidence>
<dbReference type="Proteomes" id="UP000796880">
    <property type="component" value="Unassembled WGS sequence"/>
</dbReference>
<dbReference type="EMBL" id="VOIH02000005">
    <property type="protein sequence ID" value="KAF3446601.1"/>
    <property type="molecule type" value="Genomic_DNA"/>
</dbReference>
<dbReference type="GO" id="GO:0004017">
    <property type="term" value="F:AMP kinase activity"/>
    <property type="evidence" value="ECO:0007669"/>
    <property type="project" value="UniProtKB-EC"/>
</dbReference>
<dbReference type="GO" id="GO:0005524">
    <property type="term" value="F:ATP binding"/>
    <property type="evidence" value="ECO:0007669"/>
    <property type="project" value="InterPro"/>
</dbReference>
<evidence type="ECO:0000256" key="2">
    <source>
        <dbReference type="ARBA" id="ARBA00012955"/>
    </source>
</evidence>
<dbReference type="EC" id="2.7.4.3" evidence="2"/>
<keyword evidence="5 7" id="KW-0418">Kinase</keyword>
<keyword evidence="10" id="KW-1185">Reference proteome</keyword>
<dbReference type="AlphaFoldDB" id="A0A8K0MHY0"/>
<evidence type="ECO:0000256" key="3">
    <source>
        <dbReference type="ARBA" id="ARBA00022679"/>
    </source>
</evidence>
<dbReference type="Pfam" id="PF13207">
    <property type="entry name" value="AAA_17"/>
    <property type="match status" value="1"/>
</dbReference>
<comment type="similarity">
    <text evidence="1 7">Belongs to the adenylate kinase family.</text>
</comment>
<sequence>MSSAMTREDPKDTHLSNLPRKDPKDMNVQWVFLGCPGVGKGTYASRLCNLLRVPHIATGDLVREELASSGPLSQQCLDNTQTIVAVRFIKNICVGFSSPVSHQQLRPLCQLVKIEILLGKSEKFDDQAAAVEEALDYEEQG</sequence>
<comment type="caution">
    <text evidence="9">The sequence shown here is derived from an EMBL/GenBank/DDBJ whole genome shotgun (WGS) entry which is preliminary data.</text>
</comment>
<evidence type="ECO:0000256" key="6">
    <source>
        <dbReference type="ARBA" id="ARBA00031517"/>
    </source>
</evidence>
<evidence type="ECO:0000256" key="7">
    <source>
        <dbReference type="RuleBase" id="RU003330"/>
    </source>
</evidence>
<organism evidence="9 10">
    <name type="scientific">Rhamnella rubrinervis</name>
    <dbReference type="NCBI Taxonomy" id="2594499"/>
    <lineage>
        <taxon>Eukaryota</taxon>
        <taxon>Viridiplantae</taxon>
        <taxon>Streptophyta</taxon>
        <taxon>Embryophyta</taxon>
        <taxon>Tracheophyta</taxon>
        <taxon>Spermatophyta</taxon>
        <taxon>Magnoliopsida</taxon>
        <taxon>eudicotyledons</taxon>
        <taxon>Gunneridae</taxon>
        <taxon>Pentapetalae</taxon>
        <taxon>rosids</taxon>
        <taxon>fabids</taxon>
        <taxon>Rosales</taxon>
        <taxon>Rhamnaceae</taxon>
        <taxon>rhamnoid group</taxon>
        <taxon>Rhamneae</taxon>
        <taxon>Rhamnella</taxon>
    </lineage>
</organism>
<dbReference type="InterPro" id="IPR027417">
    <property type="entry name" value="P-loop_NTPase"/>
</dbReference>
<dbReference type="Gene3D" id="3.40.50.300">
    <property type="entry name" value="P-loop containing nucleotide triphosphate hydrolases"/>
    <property type="match status" value="1"/>
</dbReference>
<keyword evidence="3 7" id="KW-0808">Transferase</keyword>
<dbReference type="PANTHER" id="PTHR23359">
    <property type="entry name" value="NUCLEOTIDE KINASE"/>
    <property type="match status" value="1"/>
</dbReference>
<evidence type="ECO:0000313" key="10">
    <source>
        <dbReference type="Proteomes" id="UP000796880"/>
    </source>
</evidence>
<accession>A0A8K0MHY0</accession>
<evidence type="ECO:0000256" key="4">
    <source>
        <dbReference type="ARBA" id="ARBA00022741"/>
    </source>
</evidence>
<name>A0A8K0MHY0_9ROSA</name>
<evidence type="ECO:0000256" key="8">
    <source>
        <dbReference type="SAM" id="MobiDB-lite"/>
    </source>
</evidence>
<protein>
    <recommendedName>
        <fullName evidence="2">adenylate kinase</fullName>
        <ecNumber evidence="2">2.7.4.3</ecNumber>
    </recommendedName>
    <alternativeName>
        <fullName evidence="6">ATP:AMP phosphotransferase</fullName>
    </alternativeName>
</protein>
<dbReference type="PRINTS" id="PR00094">
    <property type="entry name" value="ADENYLTKNASE"/>
</dbReference>
<proteinExistence type="inferred from homology"/>
<keyword evidence="4" id="KW-0547">Nucleotide-binding</keyword>
<evidence type="ECO:0000256" key="1">
    <source>
        <dbReference type="ARBA" id="ARBA00007220"/>
    </source>
</evidence>
<dbReference type="OrthoDB" id="1738739at2759"/>
<gene>
    <name evidence="9" type="ORF">FNV43_RR11781</name>
</gene>
<dbReference type="InterPro" id="IPR000850">
    <property type="entry name" value="Adenylat/UMP-CMP_kin"/>
</dbReference>
<dbReference type="SUPFAM" id="SSF52540">
    <property type="entry name" value="P-loop containing nucleoside triphosphate hydrolases"/>
    <property type="match status" value="1"/>
</dbReference>